<evidence type="ECO:0000256" key="2">
    <source>
        <dbReference type="SAM" id="SignalP"/>
    </source>
</evidence>
<evidence type="ECO:0000313" key="4">
    <source>
        <dbReference type="Proteomes" id="UP000076079"/>
    </source>
</evidence>
<proteinExistence type="predicted"/>
<evidence type="ECO:0000313" key="3">
    <source>
        <dbReference type="EMBL" id="AMY11848.1"/>
    </source>
</evidence>
<reference evidence="4" key="2">
    <citation type="submission" date="2016-04" db="EMBL/GenBank/DDBJ databases">
        <title>First Complete Genome Sequence of a Subdivision 6 Acidobacterium.</title>
        <authorList>
            <person name="Huang S."/>
            <person name="Vieira S."/>
            <person name="Bunk B."/>
            <person name="Riedel T."/>
            <person name="Sproeer C."/>
            <person name="Overmann J."/>
        </authorList>
    </citation>
    <scope>NUCLEOTIDE SEQUENCE [LARGE SCALE GENOMIC DNA]</scope>
    <source>
        <strain evidence="4">DSM 100886 HEG_-6_39</strain>
    </source>
</reference>
<feature type="region of interest" description="Disordered" evidence="1">
    <location>
        <begin position="110"/>
        <end position="130"/>
    </location>
</feature>
<reference evidence="3 4" key="1">
    <citation type="journal article" date="2016" name="Genome Announc.">
        <title>First Complete Genome Sequence of a Subdivision 6 Acidobacterium Strain.</title>
        <authorList>
            <person name="Huang S."/>
            <person name="Vieira S."/>
            <person name="Bunk B."/>
            <person name="Riedel T."/>
            <person name="Sproer C."/>
            <person name="Overmann J."/>
        </authorList>
    </citation>
    <scope>NUCLEOTIDE SEQUENCE [LARGE SCALE GENOMIC DNA]</scope>
    <source>
        <strain evidence="4">DSM 100886 HEG_-6_39</strain>
    </source>
</reference>
<keyword evidence="4" id="KW-1185">Reference proteome</keyword>
<feature type="chain" id="PRO_5007512047" evidence="2">
    <location>
        <begin position="24"/>
        <end position="144"/>
    </location>
</feature>
<name>A0A143PUI5_LUTPR</name>
<feature type="signal peptide" evidence="2">
    <location>
        <begin position="1"/>
        <end position="23"/>
    </location>
</feature>
<organism evidence="3 4">
    <name type="scientific">Luteitalea pratensis</name>
    <dbReference type="NCBI Taxonomy" id="1855912"/>
    <lineage>
        <taxon>Bacteria</taxon>
        <taxon>Pseudomonadati</taxon>
        <taxon>Acidobacteriota</taxon>
        <taxon>Vicinamibacteria</taxon>
        <taxon>Vicinamibacterales</taxon>
        <taxon>Vicinamibacteraceae</taxon>
        <taxon>Luteitalea</taxon>
    </lineage>
</organism>
<keyword evidence="2" id="KW-0732">Signal</keyword>
<accession>A0A143PUI5</accession>
<protein>
    <submittedName>
        <fullName evidence="3">Uncharacterized protein</fullName>
    </submittedName>
</protein>
<dbReference type="STRING" id="1855912.LuPra_05113"/>
<dbReference type="EMBL" id="CP015136">
    <property type="protein sequence ID" value="AMY11848.1"/>
    <property type="molecule type" value="Genomic_DNA"/>
</dbReference>
<dbReference type="KEGG" id="abac:LuPra_05113"/>
<dbReference type="AlphaFoldDB" id="A0A143PUI5"/>
<sequence precursor="true">MRLRVLVGLVSIATVVGTCSSLAGCKAEPAATVKEANALDVKAAEAPNPVGDPRFREFFDRVGAYVKVHDTADARVPSLKETSDPRQLSEREKALADEIRVERAGAHQGDVFSPAAAKEMPIPSPRISRCGRSAIKKPSCWRYP</sequence>
<dbReference type="PROSITE" id="PS51257">
    <property type="entry name" value="PROKAR_LIPOPROTEIN"/>
    <property type="match status" value="1"/>
</dbReference>
<dbReference type="Proteomes" id="UP000076079">
    <property type="component" value="Chromosome"/>
</dbReference>
<gene>
    <name evidence="3" type="ORF">LuPra_05113</name>
</gene>
<evidence type="ECO:0000256" key="1">
    <source>
        <dbReference type="SAM" id="MobiDB-lite"/>
    </source>
</evidence>